<evidence type="ECO:0000256" key="1">
    <source>
        <dbReference type="SAM" id="Phobius"/>
    </source>
</evidence>
<accession>A0ABP7S1G3</accession>
<evidence type="ECO:0008006" key="4">
    <source>
        <dbReference type="Google" id="ProtNLM"/>
    </source>
</evidence>
<evidence type="ECO:0000313" key="3">
    <source>
        <dbReference type="Proteomes" id="UP001501747"/>
    </source>
</evidence>
<name>A0ABP7S1G3_9PSEU</name>
<dbReference type="EMBL" id="BAABAL010000008">
    <property type="protein sequence ID" value="GAA4005110.1"/>
    <property type="molecule type" value="Genomic_DNA"/>
</dbReference>
<comment type="caution">
    <text evidence="2">The sequence shown here is derived from an EMBL/GenBank/DDBJ whole genome shotgun (WGS) entry which is preliminary data.</text>
</comment>
<feature type="transmembrane region" description="Helical" evidence="1">
    <location>
        <begin position="91"/>
        <end position="112"/>
    </location>
</feature>
<sequence length="382" mass="40745">MLDLAAPATAATAVPESTSPERAAAHILRGLRLAVAAITLAVLFGLSLPMLLVHMGVYRPAWVQLGALAVFVVIALGFGALAWLEITPGRWRWPLAGAVFLVSIVATAAVPAPHLIGQAHWSFGPLGWMAVLLTLDLGARPLAALLVTHYLITVGQVAIAGQTDRATLVGMAVQTVIVWGFQLAVGHAATLLRRSAEDAARIAEHEEKLRTEEAVAQRLHAEQRLRYTALATTTAPLLAGLATGALNPEDERVRRSCALEAARMRRLFAEGDDVPDPLVHQLQACIDLVERNGITVSLAVRGERPALSKQVRRALTEPVLAVLVATTRTARVTVAGWPDRVSVSVVSDCPDTTQVTAVGCPGLGMTTMTDEGRMWVEVTWRA</sequence>
<feature type="transmembrane region" description="Helical" evidence="1">
    <location>
        <begin position="142"/>
        <end position="160"/>
    </location>
</feature>
<protein>
    <recommendedName>
        <fullName evidence="4">Signal transduction histidine kinase</fullName>
    </recommendedName>
</protein>
<proteinExistence type="predicted"/>
<keyword evidence="3" id="KW-1185">Reference proteome</keyword>
<organism evidence="2 3">
    <name type="scientific">Allokutzneria multivorans</name>
    <dbReference type="NCBI Taxonomy" id="1142134"/>
    <lineage>
        <taxon>Bacteria</taxon>
        <taxon>Bacillati</taxon>
        <taxon>Actinomycetota</taxon>
        <taxon>Actinomycetes</taxon>
        <taxon>Pseudonocardiales</taxon>
        <taxon>Pseudonocardiaceae</taxon>
        <taxon>Allokutzneria</taxon>
    </lineage>
</organism>
<keyword evidence="1" id="KW-0812">Transmembrane</keyword>
<evidence type="ECO:0000313" key="2">
    <source>
        <dbReference type="EMBL" id="GAA4005110.1"/>
    </source>
</evidence>
<feature type="transmembrane region" description="Helical" evidence="1">
    <location>
        <begin position="61"/>
        <end position="84"/>
    </location>
</feature>
<feature type="transmembrane region" description="Helical" evidence="1">
    <location>
        <begin position="166"/>
        <end position="185"/>
    </location>
</feature>
<dbReference type="RefSeq" id="WP_344874607.1">
    <property type="nucleotide sequence ID" value="NZ_BAABAL010000008.1"/>
</dbReference>
<keyword evidence="1" id="KW-1133">Transmembrane helix</keyword>
<keyword evidence="1" id="KW-0472">Membrane</keyword>
<feature type="transmembrane region" description="Helical" evidence="1">
    <location>
        <begin position="31"/>
        <end position="55"/>
    </location>
</feature>
<dbReference type="Proteomes" id="UP001501747">
    <property type="component" value="Unassembled WGS sequence"/>
</dbReference>
<gene>
    <name evidence="2" type="ORF">GCM10022247_27750</name>
</gene>
<reference evidence="3" key="1">
    <citation type="journal article" date="2019" name="Int. J. Syst. Evol. Microbiol.">
        <title>The Global Catalogue of Microorganisms (GCM) 10K type strain sequencing project: providing services to taxonomists for standard genome sequencing and annotation.</title>
        <authorList>
            <consortium name="The Broad Institute Genomics Platform"/>
            <consortium name="The Broad Institute Genome Sequencing Center for Infectious Disease"/>
            <person name="Wu L."/>
            <person name="Ma J."/>
        </authorList>
    </citation>
    <scope>NUCLEOTIDE SEQUENCE [LARGE SCALE GENOMIC DNA]</scope>
    <source>
        <strain evidence="3">JCM 17342</strain>
    </source>
</reference>